<dbReference type="InterPro" id="IPR016162">
    <property type="entry name" value="Ald_DH_N"/>
</dbReference>
<feature type="domain" description="Aldehyde dehydrogenase" evidence="2">
    <location>
        <begin position="17"/>
        <end position="474"/>
    </location>
</feature>
<reference evidence="3 4" key="1">
    <citation type="submission" date="2019-02" db="EMBL/GenBank/DDBJ databases">
        <authorList>
            <person name="Goldberg S.R."/>
            <person name="Haltli B.A."/>
            <person name="Correa H."/>
            <person name="Russell K.G."/>
        </authorList>
    </citation>
    <scope>NUCLEOTIDE SEQUENCE [LARGE SCALE GENOMIC DNA]</scope>
    <source>
        <strain evidence="3 4">JCM 16186</strain>
    </source>
</reference>
<dbReference type="InterPro" id="IPR016161">
    <property type="entry name" value="Ald_DH/histidinol_DH"/>
</dbReference>
<dbReference type="InterPro" id="IPR015590">
    <property type="entry name" value="Aldehyde_DH_dom"/>
</dbReference>
<dbReference type="SUPFAM" id="SSF53720">
    <property type="entry name" value="ALDH-like"/>
    <property type="match status" value="1"/>
</dbReference>
<dbReference type="PANTHER" id="PTHR43353">
    <property type="entry name" value="SUCCINATE-SEMIALDEHYDE DEHYDROGENASE, MITOCHONDRIAL"/>
    <property type="match status" value="1"/>
</dbReference>
<keyword evidence="4" id="KW-1185">Reference proteome</keyword>
<evidence type="ECO:0000259" key="2">
    <source>
        <dbReference type="Pfam" id="PF00171"/>
    </source>
</evidence>
<evidence type="ECO:0000256" key="1">
    <source>
        <dbReference type="ARBA" id="ARBA00023002"/>
    </source>
</evidence>
<dbReference type="PANTHER" id="PTHR43353:SF3">
    <property type="entry name" value="ALDEHYDE DEHYDROGENASE-RELATED"/>
    <property type="match status" value="1"/>
</dbReference>
<evidence type="ECO:0000313" key="4">
    <source>
        <dbReference type="Proteomes" id="UP000798808"/>
    </source>
</evidence>
<dbReference type="RefSeq" id="WP_155170920.1">
    <property type="nucleotide sequence ID" value="NZ_BAAAFL010000024.1"/>
</dbReference>
<dbReference type="InterPro" id="IPR016163">
    <property type="entry name" value="Ald_DH_C"/>
</dbReference>
<protein>
    <submittedName>
        <fullName evidence="3">Aldehyde dehydrogenase (NADP(+))</fullName>
    </submittedName>
</protein>
<accession>A0ABW9RMG0</accession>
<keyword evidence="1" id="KW-0560">Oxidoreductase</keyword>
<comment type="caution">
    <text evidence="3">The sequence shown here is derived from an EMBL/GenBank/DDBJ whole genome shotgun (WGS) entry which is preliminary data.</text>
</comment>
<dbReference type="CDD" id="cd07129">
    <property type="entry name" value="ALDH_KGSADH"/>
    <property type="match status" value="1"/>
</dbReference>
<dbReference type="EMBL" id="SMLW01000462">
    <property type="protein sequence ID" value="MTI24881.1"/>
    <property type="molecule type" value="Genomic_DNA"/>
</dbReference>
<dbReference type="Gene3D" id="3.40.605.10">
    <property type="entry name" value="Aldehyde Dehydrogenase, Chain A, domain 1"/>
    <property type="match status" value="1"/>
</dbReference>
<dbReference type="Proteomes" id="UP000798808">
    <property type="component" value="Unassembled WGS sequence"/>
</dbReference>
<sequence length="527" mass="56213">MVVQGKNIIGFSLSATSEDFVTSFDPREARPLEKFYMATNEEIEETLQKASQAFGVYKHFSGSKKADFLEAIADEILALDDVLVQTAVKESGLPEARIIGERGRTVGQLRLFAQLLRDGSWVDATIETAQPDRQPLPKPDIRKMLVPVGPVVVFAASNFPLAFSTAGGDTASALAAGNPVIVKAHMSHLGTNELVARAIAQAAKNTGMPDGVFSSLNGRGSSLGQQLVMHPVVKSVGFTGSYSGGMALYKAAAQREEPIPVFAEMGSINPVVLLPGKLKASGRETARQYAGSITLGAGQFCTNPGLLLGIEGEELDIFLDELAKEIEAVVPATMLNEGIWKSYQNGRAKVLEQNGVTLLGAAAEQEGNHLGAAAVACVSGANFLNNPNLHEEVFGPFSLVVKCTDKEQLQQVIRSARGQLTSTIMAEPGELTEYKDVVREASNVAGRVLFNGVPTGVEVCHAMQHGGPFPSSTDSRFTSVGTDAIKRFVRPLALQGFPEEALPDELKNSNPLGIWRKVNGELTRDAI</sequence>
<gene>
    <name evidence="3" type="ORF">E1163_08005</name>
</gene>
<organism evidence="3 4">
    <name type="scientific">Fulvivirga kasyanovii</name>
    <dbReference type="NCBI Taxonomy" id="396812"/>
    <lineage>
        <taxon>Bacteria</taxon>
        <taxon>Pseudomonadati</taxon>
        <taxon>Bacteroidota</taxon>
        <taxon>Cytophagia</taxon>
        <taxon>Cytophagales</taxon>
        <taxon>Fulvivirgaceae</taxon>
        <taxon>Fulvivirga</taxon>
    </lineage>
</organism>
<evidence type="ECO:0000313" key="3">
    <source>
        <dbReference type="EMBL" id="MTI24881.1"/>
    </source>
</evidence>
<proteinExistence type="predicted"/>
<dbReference type="Gene3D" id="3.40.309.10">
    <property type="entry name" value="Aldehyde Dehydrogenase, Chain A, domain 2"/>
    <property type="match status" value="1"/>
</dbReference>
<dbReference type="Pfam" id="PF00171">
    <property type="entry name" value="Aldedh"/>
    <property type="match status" value="1"/>
</dbReference>
<name>A0ABW9RMG0_9BACT</name>
<dbReference type="InterPro" id="IPR050740">
    <property type="entry name" value="Aldehyde_DH_Superfamily"/>
</dbReference>
<dbReference type="InterPro" id="IPR044151">
    <property type="entry name" value="ALDH_KGSADH"/>
</dbReference>